<evidence type="ECO:0000259" key="5">
    <source>
        <dbReference type="PROSITE" id="PS50977"/>
    </source>
</evidence>
<dbReference type="InterPro" id="IPR050109">
    <property type="entry name" value="HTH-type_TetR-like_transc_reg"/>
</dbReference>
<dbReference type="InterPro" id="IPR001647">
    <property type="entry name" value="HTH_TetR"/>
</dbReference>
<evidence type="ECO:0000313" key="7">
    <source>
        <dbReference type="Proteomes" id="UP000283644"/>
    </source>
</evidence>
<dbReference type="AlphaFoldDB" id="A0A417XS38"/>
<proteinExistence type="predicted"/>
<keyword evidence="3" id="KW-0804">Transcription</keyword>
<gene>
    <name evidence="6" type="ORF">D0Z08_30775</name>
</gene>
<accession>A0A417XS38</accession>
<dbReference type="RefSeq" id="WP_118929099.1">
    <property type="nucleotide sequence ID" value="NZ_QXGH01000052.1"/>
</dbReference>
<feature type="domain" description="HTH tetR-type" evidence="5">
    <location>
        <begin position="17"/>
        <end position="77"/>
    </location>
</feature>
<dbReference type="EMBL" id="QXGH01000052">
    <property type="protein sequence ID" value="RHW23258.1"/>
    <property type="molecule type" value="Genomic_DNA"/>
</dbReference>
<dbReference type="InterPro" id="IPR009057">
    <property type="entry name" value="Homeodomain-like_sf"/>
</dbReference>
<dbReference type="PANTHER" id="PTHR30055">
    <property type="entry name" value="HTH-TYPE TRANSCRIPTIONAL REGULATOR RUTR"/>
    <property type="match status" value="1"/>
</dbReference>
<evidence type="ECO:0000256" key="4">
    <source>
        <dbReference type="PROSITE-ProRule" id="PRU00335"/>
    </source>
</evidence>
<dbReference type="OrthoDB" id="1669699at2"/>
<dbReference type="Proteomes" id="UP000283644">
    <property type="component" value="Unassembled WGS sequence"/>
</dbReference>
<protein>
    <submittedName>
        <fullName evidence="6">TetR/AcrR family transcriptional regulator</fullName>
    </submittedName>
</protein>
<reference evidence="6 7" key="1">
    <citation type="submission" date="2018-09" db="EMBL/GenBank/DDBJ databases">
        <title>Genome sequencing of Nocardioides immobilis CCTCC AB 2017083 for comparison to Nocardioides silvaticus.</title>
        <authorList>
            <person name="Li C."/>
            <person name="Wang G."/>
        </authorList>
    </citation>
    <scope>NUCLEOTIDE SEQUENCE [LARGE SCALE GENOMIC DNA]</scope>
    <source>
        <strain evidence="6 7">CCTCC AB 2017083</strain>
    </source>
</reference>
<keyword evidence="2 4" id="KW-0238">DNA-binding</keyword>
<name>A0A417XS38_9ACTN</name>
<keyword evidence="7" id="KW-1185">Reference proteome</keyword>
<evidence type="ECO:0000256" key="2">
    <source>
        <dbReference type="ARBA" id="ARBA00023125"/>
    </source>
</evidence>
<dbReference type="SUPFAM" id="SSF46689">
    <property type="entry name" value="Homeodomain-like"/>
    <property type="match status" value="1"/>
</dbReference>
<sequence>MAKLGRPRAKGPSESGRSTEEDILLAAAKLFTEIGYGSTSTHRLADEAGLSQATMYHYFAGKKDVLLALLLETVRPSVTFAQAVVPRPEPTAARIWALCAYDARLLLSGRHNVGALYLVPELSDDHFTPFHAERKKLYIAYRKLVGEALGLGAREAHPLASAAFGLVESVILRRRTEGRLPQSTPPLIADSALRILGLDPVTHSAGDALVEEIGAELPVD</sequence>
<dbReference type="PANTHER" id="PTHR30055:SF234">
    <property type="entry name" value="HTH-TYPE TRANSCRIPTIONAL REGULATOR BETI"/>
    <property type="match status" value="1"/>
</dbReference>
<dbReference type="PROSITE" id="PS01081">
    <property type="entry name" value="HTH_TETR_1"/>
    <property type="match status" value="1"/>
</dbReference>
<comment type="caution">
    <text evidence="6">The sequence shown here is derived from an EMBL/GenBank/DDBJ whole genome shotgun (WGS) entry which is preliminary data.</text>
</comment>
<dbReference type="Gene3D" id="1.10.357.10">
    <property type="entry name" value="Tetracycline Repressor, domain 2"/>
    <property type="match status" value="1"/>
</dbReference>
<evidence type="ECO:0000313" key="6">
    <source>
        <dbReference type="EMBL" id="RHW23258.1"/>
    </source>
</evidence>
<keyword evidence="1" id="KW-0805">Transcription regulation</keyword>
<dbReference type="GO" id="GO:0003700">
    <property type="term" value="F:DNA-binding transcription factor activity"/>
    <property type="evidence" value="ECO:0007669"/>
    <property type="project" value="TreeGrafter"/>
</dbReference>
<dbReference type="InterPro" id="IPR023772">
    <property type="entry name" value="DNA-bd_HTH_TetR-type_CS"/>
</dbReference>
<feature type="DNA-binding region" description="H-T-H motif" evidence="4">
    <location>
        <begin position="40"/>
        <end position="59"/>
    </location>
</feature>
<dbReference type="GO" id="GO:0000976">
    <property type="term" value="F:transcription cis-regulatory region binding"/>
    <property type="evidence" value="ECO:0007669"/>
    <property type="project" value="TreeGrafter"/>
</dbReference>
<organism evidence="6 7">
    <name type="scientific">Nocardioides immobilis</name>
    <dbReference type="NCBI Taxonomy" id="2049295"/>
    <lineage>
        <taxon>Bacteria</taxon>
        <taxon>Bacillati</taxon>
        <taxon>Actinomycetota</taxon>
        <taxon>Actinomycetes</taxon>
        <taxon>Propionibacteriales</taxon>
        <taxon>Nocardioidaceae</taxon>
        <taxon>Nocardioides</taxon>
    </lineage>
</organism>
<dbReference type="PROSITE" id="PS50977">
    <property type="entry name" value="HTH_TETR_2"/>
    <property type="match status" value="1"/>
</dbReference>
<evidence type="ECO:0000256" key="1">
    <source>
        <dbReference type="ARBA" id="ARBA00023015"/>
    </source>
</evidence>
<evidence type="ECO:0000256" key="3">
    <source>
        <dbReference type="ARBA" id="ARBA00023163"/>
    </source>
</evidence>
<dbReference type="PRINTS" id="PR00455">
    <property type="entry name" value="HTHTETR"/>
</dbReference>
<dbReference type="Pfam" id="PF00440">
    <property type="entry name" value="TetR_N"/>
    <property type="match status" value="1"/>
</dbReference>